<evidence type="ECO:0000313" key="2">
    <source>
        <dbReference type="EMBL" id="GII31307.1"/>
    </source>
</evidence>
<evidence type="ECO:0000256" key="1">
    <source>
        <dbReference type="SAM" id="Phobius"/>
    </source>
</evidence>
<feature type="transmembrane region" description="Helical" evidence="1">
    <location>
        <begin position="38"/>
        <end position="57"/>
    </location>
</feature>
<reference evidence="2 3" key="1">
    <citation type="submission" date="2021-01" db="EMBL/GenBank/DDBJ databases">
        <title>Whole genome shotgun sequence of Planotetraspora mira NBRC 15435.</title>
        <authorList>
            <person name="Komaki H."/>
            <person name="Tamura T."/>
        </authorList>
    </citation>
    <scope>NUCLEOTIDE SEQUENCE [LARGE SCALE GENOMIC DNA]</scope>
    <source>
        <strain evidence="2 3">NBRC 15435</strain>
    </source>
</reference>
<dbReference type="RefSeq" id="WP_203955222.1">
    <property type="nucleotide sequence ID" value="NZ_BOOO01000024.1"/>
</dbReference>
<feature type="transmembrane region" description="Helical" evidence="1">
    <location>
        <begin position="12"/>
        <end position="32"/>
    </location>
</feature>
<organism evidence="2 3">
    <name type="scientific">Planotetraspora mira</name>
    <dbReference type="NCBI Taxonomy" id="58121"/>
    <lineage>
        <taxon>Bacteria</taxon>
        <taxon>Bacillati</taxon>
        <taxon>Actinomycetota</taxon>
        <taxon>Actinomycetes</taxon>
        <taxon>Streptosporangiales</taxon>
        <taxon>Streptosporangiaceae</taxon>
        <taxon>Planotetraspora</taxon>
    </lineage>
</organism>
<dbReference type="EMBL" id="BOOO01000024">
    <property type="protein sequence ID" value="GII31307.1"/>
    <property type="molecule type" value="Genomic_DNA"/>
</dbReference>
<evidence type="ECO:0000313" key="3">
    <source>
        <dbReference type="Proteomes" id="UP000650628"/>
    </source>
</evidence>
<keyword evidence="1" id="KW-0812">Transmembrane</keyword>
<protein>
    <submittedName>
        <fullName evidence="2">Uncharacterized protein</fullName>
    </submittedName>
</protein>
<keyword evidence="1" id="KW-1133">Transmembrane helix</keyword>
<keyword evidence="1" id="KW-0472">Membrane</keyword>
<dbReference type="AlphaFoldDB" id="A0A8J3TSJ4"/>
<sequence>MSTRNGMTEAGNVRAIGNTALTASLALLPLNALASETWSVLACVIFAIIGVGLRIEAAVRSLAVGRDTGVLETASRE</sequence>
<accession>A0A8J3TSJ4</accession>
<keyword evidence="3" id="KW-1185">Reference proteome</keyword>
<gene>
    <name evidence="2" type="ORF">Pmi06nite_47490</name>
</gene>
<name>A0A8J3TSJ4_9ACTN</name>
<comment type="caution">
    <text evidence="2">The sequence shown here is derived from an EMBL/GenBank/DDBJ whole genome shotgun (WGS) entry which is preliminary data.</text>
</comment>
<dbReference type="Proteomes" id="UP000650628">
    <property type="component" value="Unassembled WGS sequence"/>
</dbReference>
<proteinExistence type="predicted"/>